<evidence type="ECO:0000256" key="2">
    <source>
        <dbReference type="ARBA" id="ARBA00004664"/>
    </source>
</evidence>
<keyword evidence="12" id="KW-1185">Reference proteome</keyword>
<sequence length="232" mass="25209">MAIEQSSMISRDSTATAVKICGIKEEATLQGMRGLAIDYIGLMFAPSKRQVTLTQAGELREAVQSIPMAGGKPPRTVGVFVNPTWEQLQETVTQTKLDVVQLHGNETPEFCRRVRDELNVEVWRALSVGSEEAELGAQRLTPYRQAVTTILLDTAGGGTGQTFGWDAIPTYQKVADELGLTLFIAGGLNENNADQLIQTYHPQGVDLSSGVETNGVKDNTKITAFVERVKQS</sequence>
<dbReference type="AlphaFoldDB" id="A0AA95EZC1"/>
<dbReference type="InterPro" id="IPR011060">
    <property type="entry name" value="RibuloseP-bd_barrel"/>
</dbReference>
<dbReference type="InterPro" id="IPR001240">
    <property type="entry name" value="PRAI_dom"/>
</dbReference>
<name>A0AA95EZC1_9BACL</name>
<keyword evidence="5 9" id="KW-0028">Amino-acid biosynthesis</keyword>
<keyword evidence="6 9" id="KW-0822">Tryptophan biosynthesis</keyword>
<dbReference type="CDD" id="cd00405">
    <property type="entry name" value="PRAI"/>
    <property type="match status" value="1"/>
</dbReference>
<dbReference type="EMBL" id="CP119317">
    <property type="protein sequence ID" value="WEK55706.1"/>
    <property type="molecule type" value="Genomic_DNA"/>
</dbReference>
<evidence type="ECO:0000256" key="8">
    <source>
        <dbReference type="ARBA" id="ARBA00023235"/>
    </source>
</evidence>
<dbReference type="InterPro" id="IPR013785">
    <property type="entry name" value="Aldolase_TIM"/>
</dbReference>
<reference evidence="11" key="1">
    <citation type="submission" date="2023-03" db="EMBL/GenBank/DDBJ databases">
        <title>Andean soil-derived lignocellulolytic bacterial consortium as a source of novel taxa and putative plastic-active enzymes.</title>
        <authorList>
            <person name="Diaz-Garcia L."/>
            <person name="Chuvochina M."/>
            <person name="Feuerriegel G."/>
            <person name="Bunk B."/>
            <person name="Sproer C."/>
            <person name="Streit W.R."/>
            <person name="Rodriguez L.M."/>
            <person name="Overmann J."/>
            <person name="Jimenez D.J."/>
        </authorList>
    </citation>
    <scope>NUCLEOTIDE SEQUENCE</scope>
    <source>
        <strain evidence="11">MAG 2441</strain>
    </source>
</reference>
<dbReference type="GO" id="GO:0004640">
    <property type="term" value="F:phosphoribosylanthranilate isomerase activity"/>
    <property type="evidence" value="ECO:0007669"/>
    <property type="project" value="UniProtKB-UniRule"/>
</dbReference>
<dbReference type="HAMAP" id="MF_00135">
    <property type="entry name" value="PRAI"/>
    <property type="match status" value="1"/>
</dbReference>
<dbReference type="InterPro" id="IPR044643">
    <property type="entry name" value="TrpF_fam"/>
</dbReference>
<comment type="catalytic activity">
    <reaction evidence="1 9">
        <text>N-(5-phospho-beta-D-ribosyl)anthranilate = 1-(2-carboxyphenylamino)-1-deoxy-D-ribulose 5-phosphate</text>
        <dbReference type="Rhea" id="RHEA:21540"/>
        <dbReference type="ChEBI" id="CHEBI:18277"/>
        <dbReference type="ChEBI" id="CHEBI:58613"/>
        <dbReference type="EC" id="5.3.1.24"/>
    </reaction>
</comment>
<evidence type="ECO:0000313" key="12">
    <source>
        <dbReference type="Proteomes" id="UP001178662"/>
    </source>
</evidence>
<keyword evidence="8 9" id="KW-0413">Isomerase</keyword>
<comment type="similarity">
    <text evidence="9">Belongs to the TrpF family.</text>
</comment>
<organism evidence="11 12">
    <name type="scientific">Candidatus Cohnella colombiensis</name>
    <dbReference type="NCBI Taxonomy" id="3121368"/>
    <lineage>
        <taxon>Bacteria</taxon>
        <taxon>Bacillati</taxon>
        <taxon>Bacillota</taxon>
        <taxon>Bacilli</taxon>
        <taxon>Bacillales</taxon>
        <taxon>Paenibacillaceae</taxon>
        <taxon>Cohnella</taxon>
    </lineage>
</organism>
<evidence type="ECO:0000256" key="4">
    <source>
        <dbReference type="ARBA" id="ARBA00022272"/>
    </source>
</evidence>
<feature type="domain" description="N-(5'phosphoribosyl) anthranilate isomerase (PRAI)" evidence="10">
    <location>
        <begin position="18"/>
        <end position="227"/>
    </location>
</feature>
<dbReference type="GO" id="GO:0000162">
    <property type="term" value="P:L-tryptophan biosynthetic process"/>
    <property type="evidence" value="ECO:0007669"/>
    <property type="project" value="UniProtKB-UniRule"/>
</dbReference>
<evidence type="ECO:0000313" key="11">
    <source>
        <dbReference type="EMBL" id="WEK55706.1"/>
    </source>
</evidence>
<evidence type="ECO:0000256" key="6">
    <source>
        <dbReference type="ARBA" id="ARBA00022822"/>
    </source>
</evidence>
<evidence type="ECO:0000259" key="10">
    <source>
        <dbReference type="Pfam" id="PF00697"/>
    </source>
</evidence>
<dbReference type="Pfam" id="PF00697">
    <property type="entry name" value="PRAI"/>
    <property type="match status" value="1"/>
</dbReference>
<dbReference type="SUPFAM" id="SSF51366">
    <property type="entry name" value="Ribulose-phoshate binding barrel"/>
    <property type="match status" value="1"/>
</dbReference>
<keyword evidence="7 9" id="KW-0057">Aromatic amino acid biosynthesis</keyword>
<dbReference type="PANTHER" id="PTHR42894:SF1">
    <property type="entry name" value="N-(5'-PHOSPHORIBOSYL)ANTHRANILATE ISOMERASE"/>
    <property type="match status" value="1"/>
</dbReference>
<evidence type="ECO:0000256" key="5">
    <source>
        <dbReference type="ARBA" id="ARBA00022605"/>
    </source>
</evidence>
<dbReference type="Proteomes" id="UP001178662">
    <property type="component" value="Chromosome"/>
</dbReference>
<dbReference type="EC" id="5.3.1.24" evidence="3 9"/>
<evidence type="ECO:0000256" key="1">
    <source>
        <dbReference type="ARBA" id="ARBA00001164"/>
    </source>
</evidence>
<proteinExistence type="inferred from homology"/>
<accession>A0AA95EZC1</accession>
<dbReference type="Gene3D" id="3.20.20.70">
    <property type="entry name" value="Aldolase class I"/>
    <property type="match status" value="1"/>
</dbReference>
<dbReference type="PANTHER" id="PTHR42894">
    <property type="entry name" value="N-(5'-PHOSPHORIBOSYL)ANTHRANILATE ISOMERASE"/>
    <property type="match status" value="1"/>
</dbReference>
<protein>
    <recommendedName>
        <fullName evidence="4 9">N-(5'-phosphoribosyl)anthranilate isomerase</fullName>
        <shortName evidence="9">PRAI</shortName>
        <ecNumber evidence="3 9">5.3.1.24</ecNumber>
    </recommendedName>
</protein>
<evidence type="ECO:0000256" key="9">
    <source>
        <dbReference type="HAMAP-Rule" id="MF_00135"/>
    </source>
</evidence>
<evidence type="ECO:0000256" key="3">
    <source>
        <dbReference type="ARBA" id="ARBA00012572"/>
    </source>
</evidence>
<comment type="pathway">
    <text evidence="2 9">Amino-acid biosynthesis; L-tryptophan biosynthesis; L-tryptophan from chorismate: step 3/5.</text>
</comment>
<gene>
    <name evidence="9" type="primary">trpF</name>
    <name evidence="11" type="ORF">P0Y55_06580</name>
</gene>
<evidence type="ECO:0000256" key="7">
    <source>
        <dbReference type="ARBA" id="ARBA00023141"/>
    </source>
</evidence>